<feature type="non-terminal residue" evidence="4">
    <location>
        <position position="1"/>
    </location>
</feature>
<feature type="domain" description="FP protein N-terminal" evidence="2">
    <location>
        <begin position="106"/>
        <end position="188"/>
    </location>
</feature>
<dbReference type="Gene3D" id="1.20.5.340">
    <property type="match status" value="1"/>
</dbReference>
<reference evidence="4" key="1">
    <citation type="journal article" date="2018" name="PLoS Negl. Trop. Dis.">
        <title>Sialome diversity of ticks revealed by RNAseq of single tick salivary glands.</title>
        <authorList>
            <person name="Perner J."/>
            <person name="Kropackova S."/>
            <person name="Kopacek P."/>
            <person name="Ribeiro J.M."/>
        </authorList>
    </citation>
    <scope>NUCLEOTIDE SEQUENCE</scope>
    <source>
        <strain evidence="4">Siblings of single egg batch collected in Ceske Budejovice</strain>
        <tissue evidence="4">Salivary glands</tissue>
    </source>
</reference>
<protein>
    <submittedName>
        <fullName evidence="4">Putative crack-1 is transposable element</fullName>
    </submittedName>
</protein>
<organism evidence="4">
    <name type="scientific">Ixodes ricinus</name>
    <name type="common">Common tick</name>
    <name type="synonym">Acarus ricinus</name>
    <dbReference type="NCBI Taxonomy" id="34613"/>
    <lineage>
        <taxon>Eukaryota</taxon>
        <taxon>Metazoa</taxon>
        <taxon>Ecdysozoa</taxon>
        <taxon>Arthropoda</taxon>
        <taxon>Chelicerata</taxon>
        <taxon>Arachnida</taxon>
        <taxon>Acari</taxon>
        <taxon>Parasitiformes</taxon>
        <taxon>Ixodida</taxon>
        <taxon>Ixodoidea</taxon>
        <taxon>Ixodidae</taxon>
        <taxon>Ixodinae</taxon>
        <taxon>Ixodes</taxon>
    </lineage>
</organism>
<sequence>ISAKLTSVLNRMSCIERSLEAQTARSDAMMLKIETQSKTIAGIEAAMNDQTARYEELVVHLDNQNKTINELQRKIGELEGRISQRDEEVGELRKAIDNAELYSRHQNIEIHGMVQQPNEDIMSVINRVATKLDLPPVTPNDIEAAHRLKAKEGRITPILVRFTERRTRDLWVRKRTTLRNENIYINENLTRALKSLLWSTKARAKEKGYMYTWMKNGKIFVRQKEGAAVIQIESERDLIKIR</sequence>
<dbReference type="InterPro" id="IPR057251">
    <property type="entry name" value="FP_C"/>
</dbReference>
<dbReference type="InterPro" id="IPR004941">
    <property type="entry name" value="FP_N"/>
</dbReference>
<evidence type="ECO:0000313" key="4">
    <source>
        <dbReference type="EMBL" id="JAR87893.1"/>
    </source>
</evidence>
<feature type="coiled-coil region" evidence="1">
    <location>
        <begin position="54"/>
        <end position="88"/>
    </location>
</feature>
<feature type="domain" description="FP protein C-terminal" evidence="3">
    <location>
        <begin position="190"/>
        <end position="241"/>
    </location>
</feature>
<name>A0A147BAV9_IXORI</name>
<proteinExistence type="predicted"/>
<evidence type="ECO:0000259" key="3">
    <source>
        <dbReference type="Pfam" id="PF25298"/>
    </source>
</evidence>
<evidence type="ECO:0000259" key="2">
    <source>
        <dbReference type="Pfam" id="PF03258"/>
    </source>
</evidence>
<dbReference type="Pfam" id="PF25298">
    <property type="entry name" value="Baculo_FP_2nd"/>
    <property type="match status" value="1"/>
</dbReference>
<evidence type="ECO:0000256" key="1">
    <source>
        <dbReference type="SAM" id="Coils"/>
    </source>
</evidence>
<dbReference type="Pfam" id="PF03258">
    <property type="entry name" value="Baculo_FP"/>
    <property type="match status" value="1"/>
</dbReference>
<dbReference type="AlphaFoldDB" id="A0A147BAV9"/>
<dbReference type="SUPFAM" id="SSF57997">
    <property type="entry name" value="Tropomyosin"/>
    <property type="match status" value="1"/>
</dbReference>
<accession>A0A147BAV9</accession>
<keyword evidence="1" id="KW-0175">Coiled coil</keyword>
<dbReference type="EMBL" id="GEGO01007511">
    <property type="protein sequence ID" value="JAR87893.1"/>
    <property type="molecule type" value="Transcribed_RNA"/>
</dbReference>